<accession>A0A1V6SHQ9</accession>
<gene>
    <name evidence="1" type="ORF">PENFLA_c046G10678</name>
</gene>
<evidence type="ECO:0000313" key="1">
    <source>
        <dbReference type="EMBL" id="OQE13562.1"/>
    </source>
</evidence>
<keyword evidence="2" id="KW-1185">Reference proteome</keyword>
<evidence type="ECO:0000313" key="2">
    <source>
        <dbReference type="Proteomes" id="UP000191342"/>
    </source>
</evidence>
<dbReference type="Proteomes" id="UP000191342">
    <property type="component" value="Unassembled WGS sequence"/>
</dbReference>
<proteinExistence type="predicted"/>
<organism evidence="1 2">
    <name type="scientific">Penicillium flavigenum</name>
    <dbReference type="NCBI Taxonomy" id="254877"/>
    <lineage>
        <taxon>Eukaryota</taxon>
        <taxon>Fungi</taxon>
        <taxon>Dikarya</taxon>
        <taxon>Ascomycota</taxon>
        <taxon>Pezizomycotina</taxon>
        <taxon>Eurotiomycetes</taxon>
        <taxon>Eurotiomycetidae</taxon>
        <taxon>Eurotiales</taxon>
        <taxon>Aspergillaceae</taxon>
        <taxon>Penicillium</taxon>
    </lineage>
</organism>
<comment type="caution">
    <text evidence="1">The sequence shown here is derived from an EMBL/GenBank/DDBJ whole genome shotgun (WGS) entry which is preliminary data.</text>
</comment>
<reference evidence="2" key="1">
    <citation type="journal article" date="2017" name="Nat. Microbiol.">
        <title>Global analysis of biosynthetic gene clusters reveals vast potential of secondary metabolite production in Penicillium species.</title>
        <authorList>
            <person name="Nielsen J.C."/>
            <person name="Grijseels S."/>
            <person name="Prigent S."/>
            <person name="Ji B."/>
            <person name="Dainat J."/>
            <person name="Nielsen K.F."/>
            <person name="Frisvad J.C."/>
            <person name="Workman M."/>
            <person name="Nielsen J."/>
        </authorList>
    </citation>
    <scope>NUCLEOTIDE SEQUENCE [LARGE SCALE GENOMIC DNA]</scope>
    <source>
        <strain evidence="2">IBT 14082</strain>
    </source>
</reference>
<dbReference type="EMBL" id="MLQL01000046">
    <property type="protein sequence ID" value="OQE13562.1"/>
    <property type="molecule type" value="Genomic_DNA"/>
</dbReference>
<protein>
    <submittedName>
        <fullName evidence="1">Uncharacterized protein</fullName>
    </submittedName>
</protein>
<name>A0A1V6SHQ9_9EURO</name>
<dbReference type="AlphaFoldDB" id="A0A1V6SHQ9"/>
<sequence length="48" mass="5453">MTSHIGLRQTCRSTRRRSAVPRRVDCDVIGWPGVEALRWPVFGLFPAT</sequence>